<dbReference type="PANTHER" id="PTHR33463">
    <property type="entry name" value="NB-ARC DOMAIN-CONTAINING PROTEIN-RELATED"/>
    <property type="match status" value="1"/>
</dbReference>
<evidence type="ECO:0000256" key="1">
    <source>
        <dbReference type="ARBA" id="ARBA00022821"/>
    </source>
</evidence>
<feature type="domain" description="Disease resistance protein At4g27190-like leucine-rich repeats" evidence="2">
    <location>
        <begin position="44"/>
        <end position="149"/>
    </location>
</feature>
<keyword evidence="1" id="KW-0611">Plant defense</keyword>
<dbReference type="InterPro" id="IPR050905">
    <property type="entry name" value="Plant_NBS-LRR"/>
</dbReference>
<dbReference type="SUPFAM" id="SSF52047">
    <property type="entry name" value="RNI-like"/>
    <property type="match status" value="1"/>
</dbReference>
<dbReference type="Pfam" id="PF23247">
    <property type="entry name" value="LRR_RPS2"/>
    <property type="match status" value="1"/>
</dbReference>
<dbReference type="RefSeq" id="XP_060670082.1">
    <property type="nucleotide sequence ID" value="XM_060814099.1"/>
</dbReference>
<sequence length="225" mass="25615">MMHLMEEEEEESSQQQPQTLVFPHMTYLEVVECEGLKNLVPTSTSFQNLNSLILTCCHAMQHLLSSQTAKSMTQLSSLIIRKCKSMEEIISDAGVDHSKGGEIVFTRLDYLVPEHLPRLTSFYSGNYTMSFPSLKGLVVYGCFAMQNFSKHGIISTPKLKRMSINLISRRKSDLEFKLKSESETESSSNWMDSIIAKHCMSHHRRTALQELSNEKDITPSNPYQD</sequence>
<accession>A0ABM4A017</accession>
<evidence type="ECO:0000259" key="2">
    <source>
        <dbReference type="Pfam" id="PF23247"/>
    </source>
</evidence>
<organism evidence="3 4">
    <name type="scientific">Ziziphus jujuba</name>
    <name type="common">Chinese jujube</name>
    <name type="synonym">Ziziphus sativa</name>
    <dbReference type="NCBI Taxonomy" id="326968"/>
    <lineage>
        <taxon>Eukaryota</taxon>
        <taxon>Viridiplantae</taxon>
        <taxon>Streptophyta</taxon>
        <taxon>Embryophyta</taxon>
        <taxon>Tracheophyta</taxon>
        <taxon>Spermatophyta</taxon>
        <taxon>Magnoliopsida</taxon>
        <taxon>eudicotyledons</taxon>
        <taxon>Gunneridae</taxon>
        <taxon>Pentapetalae</taxon>
        <taxon>rosids</taxon>
        <taxon>fabids</taxon>
        <taxon>Rosales</taxon>
        <taxon>Rhamnaceae</taxon>
        <taxon>Paliureae</taxon>
        <taxon>Ziziphus</taxon>
    </lineage>
</organism>
<dbReference type="InterPro" id="IPR057135">
    <property type="entry name" value="At4g27190-like_LRR"/>
</dbReference>
<dbReference type="Gene3D" id="3.80.10.10">
    <property type="entry name" value="Ribonuclease Inhibitor"/>
    <property type="match status" value="1"/>
</dbReference>
<name>A0ABM4A017_ZIZJJ</name>
<dbReference type="GeneID" id="132800443"/>
<evidence type="ECO:0000313" key="3">
    <source>
        <dbReference type="Proteomes" id="UP001652623"/>
    </source>
</evidence>
<gene>
    <name evidence="4" type="primary">LOC132800443</name>
</gene>
<dbReference type="PANTHER" id="PTHR33463:SF136">
    <property type="entry name" value="NB-ARC DOMAIN-CONTAINING PROTEIN"/>
    <property type="match status" value="1"/>
</dbReference>
<protein>
    <submittedName>
        <fullName evidence="4">Uncharacterized protein LOC132800443</fullName>
    </submittedName>
</protein>
<evidence type="ECO:0000313" key="4">
    <source>
        <dbReference type="RefSeq" id="XP_060670082.1"/>
    </source>
</evidence>
<keyword evidence="3" id="KW-1185">Reference proteome</keyword>
<proteinExistence type="predicted"/>
<dbReference type="InterPro" id="IPR032675">
    <property type="entry name" value="LRR_dom_sf"/>
</dbReference>
<dbReference type="Proteomes" id="UP001652623">
    <property type="component" value="Chromosome 2"/>
</dbReference>
<reference evidence="4" key="1">
    <citation type="submission" date="2025-08" db="UniProtKB">
        <authorList>
            <consortium name="RefSeq"/>
        </authorList>
    </citation>
    <scope>IDENTIFICATION</scope>
    <source>
        <tissue evidence="4">Seedling</tissue>
    </source>
</reference>